<reference evidence="11" key="1">
    <citation type="submission" date="2015-06" db="EMBL/GenBank/DDBJ databases">
        <authorList>
            <person name="Bertelli C."/>
        </authorList>
    </citation>
    <scope>NUCLEOTIDE SEQUENCE [LARGE SCALE GENOMIC DNA]</scope>
    <source>
        <strain evidence="11">CRIB-30</strain>
    </source>
</reference>
<evidence type="ECO:0000256" key="5">
    <source>
        <dbReference type="ARBA" id="ARBA00037900"/>
    </source>
</evidence>
<evidence type="ECO:0000313" key="10">
    <source>
        <dbReference type="EMBL" id="CRX39359.1"/>
    </source>
</evidence>
<dbReference type="NCBIfam" id="NF008623">
    <property type="entry name" value="PRK11609.1"/>
    <property type="match status" value="1"/>
</dbReference>
<dbReference type="EMBL" id="CWGJ01000028">
    <property type="protein sequence ID" value="CRX39359.1"/>
    <property type="molecule type" value="Genomic_DNA"/>
</dbReference>
<dbReference type="Proteomes" id="UP000220251">
    <property type="component" value="Unassembled WGS sequence"/>
</dbReference>
<evidence type="ECO:0000313" key="11">
    <source>
        <dbReference type="Proteomes" id="UP000220251"/>
    </source>
</evidence>
<dbReference type="SUPFAM" id="SSF52499">
    <property type="entry name" value="Isochorismatase-like hydrolases"/>
    <property type="match status" value="1"/>
</dbReference>
<dbReference type="Pfam" id="PF00857">
    <property type="entry name" value="Isochorismatase"/>
    <property type="match status" value="1"/>
</dbReference>
<dbReference type="InterPro" id="IPR000868">
    <property type="entry name" value="Isochorismatase-like_dom"/>
</dbReference>
<dbReference type="OrthoDB" id="9796485at2"/>
<accession>A0A0H5DTY9</accession>
<evidence type="ECO:0000256" key="6">
    <source>
        <dbReference type="ARBA" id="ARBA00039017"/>
    </source>
</evidence>
<dbReference type="GO" id="GO:0046872">
    <property type="term" value="F:metal ion binding"/>
    <property type="evidence" value="ECO:0007669"/>
    <property type="project" value="UniProtKB-KW"/>
</dbReference>
<evidence type="ECO:0000256" key="8">
    <source>
        <dbReference type="ARBA" id="ARBA00072277"/>
    </source>
</evidence>
<dbReference type="CDD" id="cd01011">
    <property type="entry name" value="nicotinamidase"/>
    <property type="match status" value="1"/>
</dbReference>
<dbReference type="GO" id="GO:0019363">
    <property type="term" value="P:pyridine nucleotide biosynthetic process"/>
    <property type="evidence" value="ECO:0007669"/>
    <property type="project" value="UniProtKB-KW"/>
</dbReference>
<sequence length="208" mass="22521">MKGLLIVDIQYDFLPGGALGVKEGDQVVPVINQLTQLPFDVVVASQDWHPIGHGSFASTHQKTPGEVVSLKGLPQILWPDHCVQGSKGAEIVSSLDVTKLAAVIPKGTDPDIDSYSAFFDNGHKKATGLDPFLKEKGVKELYIAGLATDYCVKFSTLDALALGYDVFVVIDACRAVNLNPLDEQEAISEMQSRGARIVTLKEVKERLM</sequence>
<dbReference type="RefSeq" id="WP_098039229.1">
    <property type="nucleotide sequence ID" value="NZ_CWGJ01000028.1"/>
</dbReference>
<evidence type="ECO:0000256" key="3">
    <source>
        <dbReference type="ARBA" id="ARBA00022723"/>
    </source>
</evidence>
<evidence type="ECO:0000259" key="9">
    <source>
        <dbReference type="Pfam" id="PF00857"/>
    </source>
</evidence>
<dbReference type="Gene3D" id="3.40.50.850">
    <property type="entry name" value="Isochorismatase-like"/>
    <property type="match status" value="1"/>
</dbReference>
<dbReference type="InterPro" id="IPR052347">
    <property type="entry name" value="Isochorismatase_Nicotinamidase"/>
</dbReference>
<dbReference type="PANTHER" id="PTHR11080">
    <property type="entry name" value="PYRAZINAMIDASE/NICOTINAMIDASE"/>
    <property type="match status" value="1"/>
</dbReference>
<keyword evidence="11" id="KW-1185">Reference proteome</keyword>
<dbReference type="EC" id="3.5.1.19" evidence="6"/>
<dbReference type="PANTHER" id="PTHR11080:SF2">
    <property type="entry name" value="LD05707P"/>
    <property type="match status" value="1"/>
</dbReference>
<keyword evidence="3" id="KW-0479">Metal-binding</keyword>
<name>A0A0H5DTY9_9BACT</name>
<dbReference type="InterPro" id="IPR036380">
    <property type="entry name" value="Isochorismatase-like_sf"/>
</dbReference>
<organism evidence="10 11">
    <name type="scientific">Estrella lausannensis</name>
    <dbReference type="NCBI Taxonomy" id="483423"/>
    <lineage>
        <taxon>Bacteria</taxon>
        <taxon>Pseudomonadati</taxon>
        <taxon>Chlamydiota</taxon>
        <taxon>Chlamydiia</taxon>
        <taxon>Parachlamydiales</taxon>
        <taxon>Candidatus Criblamydiaceae</taxon>
        <taxon>Estrella</taxon>
    </lineage>
</organism>
<evidence type="ECO:0000256" key="7">
    <source>
        <dbReference type="ARBA" id="ARBA00043224"/>
    </source>
</evidence>
<gene>
    <name evidence="10" type="primary">pncA</name>
    <name evidence="10" type="ORF">ELAC_2037</name>
</gene>
<evidence type="ECO:0000256" key="4">
    <source>
        <dbReference type="ARBA" id="ARBA00022801"/>
    </source>
</evidence>
<evidence type="ECO:0000256" key="2">
    <source>
        <dbReference type="ARBA" id="ARBA00022642"/>
    </source>
</evidence>
<feature type="domain" description="Isochorismatase-like" evidence="9">
    <location>
        <begin position="4"/>
        <end position="201"/>
    </location>
</feature>
<comment type="similarity">
    <text evidence="1">Belongs to the isochorismatase family.</text>
</comment>
<keyword evidence="2" id="KW-0662">Pyridine nucleotide biosynthesis</keyword>
<dbReference type="GO" id="GO:0008936">
    <property type="term" value="F:nicotinamidase activity"/>
    <property type="evidence" value="ECO:0007669"/>
    <property type="project" value="UniProtKB-EC"/>
</dbReference>
<comment type="pathway">
    <text evidence="5">Cofactor biosynthesis; nicotinate biosynthesis; nicotinate from nicotinamide: step 1/1.</text>
</comment>
<protein>
    <recommendedName>
        <fullName evidence="8">Nicotinamidase</fullName>
        <ecNumber evidence="6">3.5.1.19</ecNumber>
    </recommendedName>
    <alternativeName>
        <fullName evidence="7">Nicotinamide deamidase</fullName>
    </alternativeName>
</protein>
<dbReference type="FunFam" id="3.40.50.850:FF:000006">
    <property type="entry name" value="Bifunctional pyrazinamidase/nicotinamidase"/>
    <property type="match status" value="1"/>
</dbReference>
<dbReference type="AlphaFoldDB" id="A0A0H5DTY9"/>
<keyword evidence="4 10" id="KW-0378">Hydrolase</keyword>
<proteinExistence type="inferred from homology"/>
<evidence type="ECO:0000256" key="1">
    <source>
        <dbReference type="ARBA" id="ARBA00006336"/>
    </source>
</evidence>